<evidence type="ECO:0000256" key="8">
    <source>
        <dbReference type="SAM" id="Phobius"/>
    </source>
</evidence>
<dbReference type="GO" id="GO:0016787">
    <property type="term" value="F:hydrolase activity"/>
    <property type="evidence" value="ECO:0007669"/>
    <property type="project" value="UniProtKB-KW"/>
</dbReference>
<evidence type="ECO:0000256" key="4">
    <source>
        <dbReference type="ARBA" id="ARBA00022723"/>
    </source>
</evidence>
<evidence type="ECO:0000256" key="2">
    <source>
        <dbReference type="ARBA" id="ARBA00004196"/>
    </source>
</evidence>
<dbReference type="Gene3D" id="2.70.70.10">
    <property type="entry name" value="Glucose Permease (Domain IIA)"/>
    <property type="match status" value="1"/>
</dbReference>
<dbReference type="PROSITE" id="PS51782">
    <property type="entry name" value="LYSM"/>
    <property type="match status" value="1"/>
</dbReference>
<evidence type="ECO:0000313" key="11">
    <source>
        <dbReference type="Proteomes" id="UP000664882"/>
    </source>
</evidence>
<evidence type="ECO:0000256" key="5">
    <source>
        <dbReference type="ARBA" id="ARBA00022801"/>
    </source>
</evidence>
<dbReference type="InterPro" id="IPR018392">
    <property type="entry name" value="LysM"/>
</dbReference>
<keyword evidence="3" id="KW-0645">Protease</keyword>
<dbReference type="RefSeq" id="WP_208003933.1">
    <property type="nucleotide sequence ID" value="NZ_JAGDFX010000002.1"/>
</dbReference>
<dbReference type="EMBL" id="JAGDFX010000002">
    <property type="protein sequence ID" value="MBO1518344.1"/>
    <property type="molecule type" value="Genomic_DNA"/>
</dbReference>
<dbReference type="Pfam" id="PF04225">
    <property type="entry name" value="LysM_OapA"/>
    <property type="match status" value="1"/>
</dbReference>
<dbReference type="EC" id="3.4.24.-" evidence="10"/>
<keyword evidence="6" id="KW-0862">Zinc</keyword>
<comment type="cofactor">
    <cofactor evidence="1">
        <name>Zn(2+)</name>
        <dbReference type="ChEBI" id="CHEBI:29105"/>
    </cofactor>
</comment>
<dbReference type="PANTHER" id="PTHR21666:SF292">
    <property type="entry name" value="MUREIN DD-ENDOPEPTIDASE MEPM"/>
    <property type="match status" value="1"/>
</dbReference>
<proteinExistence type="predicted"/>
<organism evidence="10 11">
    <name type="scientific">Oceanisphaera pacifica</name>
    <dbReference type="NCBI Taxonomy" id="2818389"/>
    <lineage>
        <taxon>Bacteria</taxon>
        <taxon>Pseudomonadati</taxon>
        <taxon>Pseudomonadota</taxon>
        <taxon>Gammaproteobacteria</taxon>
        <taxon>Aeromonadales</taxon>
        <taxon>Aeromonadaceae</taxon>
        <taxon>Oceanisphaera</taxon>
    </lineage>
</organism>
<name>A0ABS3NCS4_9GAMM</name>
<keyword evidence="8" id="KW-0812">Transmembrane</keyword>
<evidence type="ECO:0000256" key="1">
    <source>
        <dbReference type="ARBA" id="ARBA00001947"/>
    </source>
</evidence>
<dbReference type="CDD" id="cd12797">
    <property type="entry name" value="M23_peptidase"/>
    <property type="match status" value="1"/>
</dbReference>
<evidence type="ECO:0000256" key="6">
    <source>
        <dbReference type="ARBA" id="ARBA00022833"/>
    </source>
</evidence>
<keyword evidence="11" id="KW-1185">Reference proteome</keyword>
<dbReference type="InterPro" id="IPR011055">
    <property type="entry name" value="Dup_hybrid_motif"/>
</dbReference>
<comment type="subcellular location">
    <subcellularLocation>
        <location evidence="2">Cell envelope</location>
    </subcellularLocation>
</comment>
<evidence type="ECO:0000256" key="7">
    <source>
        <dbReference type="ARBA" id="ARBA00023049"/>
    </source>
</evidence>
<accession>A0ABS3NCS4</accession>
<dbReference type="Proteomes" id="UP000664882">
    <property type="component" value="Unassembled WGS sequence"/>
</dbReference>
<keyword evidence="8" id="KW-1133">Transmembrane helix</keyword>
<evidence type="ECO:0000256" key="3">
    <source>
        <dbReference type="ARBA" id="ARBA00022670"/>
    </source>
</evidence>
<reference evidence="10 11" key="1">
    <citation type="submission" date="2021-03" db="EMBL/GenBank/DDBJ databases">
        <title>Oceanisphaera sp. nov., isolated from the intestine.</title>
        <authorList>
            <person name="Zhao L.-H."/>
            <person name="Shi L.-F."/>
        </authorList>
    </citation>
    <scope>NUCLEOTIDE SEQUENCE [LARGE SCALE GENOMIC DNA]</scope>
    <source>
        <strain evidence="10 11">DM8</strain>
    </source>
</reference>
<dbReference type="Gene3D" id="3.10.450.350">
    <property type="match status" value="2"/>
</dbReference>
<gene>
    <name evidence="10" type="primary">mepM</name>
    <name evidence="10" type="ORF">J3U76_01640</name>
</gene>
<evidence type="ECO:0000313" key="10">
    <source>
        <dbReference type="EMBL" id="MBO1518344.1"/>
    </source>
</evidence>
<dbReference type="SUPFAM" id="SSF51261">
    <property type="entry name" value="Duplicated hybrid motif"/>
    <property type="match status" value="1"/>
</dbReference>
<dbReference type="InterPro" id="IPR050570">
    <property type="entry name" value="Cell_wall_metabolism_enzyme"/>
</dbReference>
<dbReference type="InterPro" id="IPR007340">
    <property type="entry name" value="LysM_Opacity-associatedA"/>
</dbReference>
<dbReference type="NCBIfam" id="NF008652">
    <property type="entry name" value="PRK11649.1"/>
    <property type="match status" value="1"/>
</dbReference>
<dbReference type="CDD" id="cd00118">
    <property type="entry name" value="LysM"/>
    <property type="match status" value="1"/>
</dbReference>
<dbReference type="InterPro" id="IPR045834">
    <property type="entry name" value="Csd3_N2"/>
</dbReference>
<dbReference type="Pfam" id="PF01551">
    <property type="entry name" value="Peptidase_M23"/>
    <property type="match status" value="1"/>
</dbReference>
<dbReference type="InterPro" id="IPR016047">
    <property type="entry name" value="M23ase_b-sheet_dom"/>
</dbReference>
<keyword evidence="4" id="KW-0479">Metal-binding</keyword>
<comment type="caution">
    <text evidence="10">The sequence shown here is derived from an EMBL/GenBank/DDBJ whole genome shotgun (WGS) entry which is preliminary data.</text>
</comment>
<keyword evidence="7" id="KW-0482">Metalloprotease</keyword>
<feature type="transmembrane region" description="Helical" evidence="8">
    <location>
        <begin position="21"/>
        <end position="40"/>
    </location>
</feature>
<evidence type="ECO:0000259" key="9">
    <source>
        <dbReference type="PROSITE" id="PS51782"/>
    </source>
</evidence>
<keyword evidence="8" id="KW-0472">Membrane</keyword>
<sequence length="452" mass="50245">MNLLRPIQARLNNLPEKLPKRHLYGIVLLSTVTLTTAIMLPSAKNMLDKPVSISMPTSLSLPPVAAKTKVNNTEFYTLEHDDLGPVDAVDALDDIAAAEPEWQKYTVQNGDTLSTIFNGLGLPLATMYKLLDADKEKILDGLKPGQSLSLLIDPDNLLLEFKIKQDLLHTRIFTREGSGYNSQIITASSNWETRALAGVVDGSFYLSARDAGLSANQIQRVANLFQWRLNFARDLRQGDSFKVLVQNEFVKGQRTGKSELQAVELTNRGKTLYAFRHEDGKFYDNEGVSLERGFIRIPLERSSRISSSFNLNRKHPITGRIRPHKGTDFAVPTGTPVIAPSDGVVVKAIHHAYAGNYLVIRHGRQYTTRFLHLSKFLVKPGDRVKRGERIALSGNTGRSTGPHLHYEFHVNNRAVDAMQVKLPLAEGLSGEEKRTFLAKIAKYQQELAAPGA</sequence>
<keyword evidence="5 10" id="KW-0378">Hydrolase</keyword>
<feature type="domain" description="LysM" evidence="9">
    <location>
        <begin position="103"/>
        <end position="150"/>
    </location>
</feature>
<dbReference type="Pfam" id="PF19425">
    <property type="entry name" value="Csd3_N2"/>
    <property type="match status" value="1"/>
</dbReference>
<protein>
    <submittedName>
        <fullName evidence="10">Murein DD-endopeptidase MepM</fullName>
        <ecNumber evidence="10">3.4.24.-</ecNumber>
    </submittedName>
</protein>
<dbReference type="PANTHER" id="PTHR21666">
    <property type="entry name" value="PEPTIDASE-RELATED"/>
    <property type="match status" value="1"/>
</dbReference>